<evidence type="ECO:0000313" key="5">
    <source>
        <dbReference type="Ensembl" id="ENSNBRP00000011939.1"/>
    </source>
</evidence>
<dbReference type="PROSITE" id="PS51720">
    <property type="entry name" value="G_AIG1"/>
    <property type="match status" value="1"/>
</dbReference>
<dbReference type="InterPro" id="IPR045058">
    <property type="entry name" value="GIMA/IAN/Toc"/>
</dbReference>
<organism evidence="5 6">
    <name type="scientific">Neolamprologus brichardi</name>
    <name type="common">Fairy cichlid</name>
    <name type="synonym">Lamprologus brichardi</name>
    <dbReference type="NCBI Taxonomy" id="32507"/>
    <lineage>
        <taxon>Eukaryota</taxon>
        <taxon>Metazoa</taxon>
        <taxon>Chordata</taxon>
        <taxon>Craniata</taxon>
        <taxon>Vertebrata</taxon>
        <taxon>Euteleostomi</taxon>
        <taxon>Actinopterygii</taxon>
        <taxon>Neopterygii</taxon>
        <taxon>Teleostei</taxon>
        <taxon>Neoteleostei</taxon>
        <taxon>Acanthomorphata</taxon>
        <taxon>Ovalentaria</taxon>
        <taxon>Cichlomorphae</taxon>
        <taxon>Cichliformes</taxon>
        <taxon>Cichlidae</taxon>
        <taxon>African cichlids</taxon>
        <taxon>Pseudocrenilabrinae</taxon>
        <taxon>Lamprologini</taxon>
        <taxon>Neolamprologus</taxon>
    </lineage>
</organism>
<sequence length="223" mass="25311">MGQDFSKISKEIRENIQIYKNDTYEIVWKHTSTKVNLVLLGMAGTGKSASGNTILKKNVFMSKPSSNPVTRECQVGETKINGIHFRVIDTPDIFDDELKSSDKEKHVKRCKELCESEACVYVLVMHVSRFTDGERDILTKLEKAFWNKVSEKTVILFTRGNDLKQTEVTFEDFLNSSIPSLKDIIEKCGNRCVVFENRSSSSDQVEKLMNTVSTVLKNTAKID</sequence>
<dbReference type="GeneTree" id="ENSGT00940000159509"/>
<dbReference type="Bgee" id="ENSNBRG00000009311">
    <property type="expression patterns" value="Expressed in zone of skin"/>
</dbReference>
<dbReference type="Ensembl" id="ENSNBRT00000012276.1">
    <property type="protein sequence ID" value="ENSNBRP00000011939.1"/>
    <property type="gene ID" value="ENSNBRG00000009311.1"/>
</dbReference>
<dbReference type="InterPro" id="IPR027417">
    <property type="entry name" value="P-loop_NTPase"/>
</dbReference>
<feature type="domain" description="AIG1-type G" evidence="4">
    <location>
        <begin position="32"/>
        <end position="223"/>
    </location>
</feature>
<evidence type="ECO:0000313" key="6">
    <source>
        <dbReference type="Proteomes" id="UP000261580"/>
    </source>
</evidence>
<dbReference type="PANTHER" id="PTHR10903">
    <property type="entry name" value="GTPASE, IMAP FAMILY MEMBER-RELATED"/>
    <property type="match status" value="1"/>
</dbReference>
<comment type="similarity">
    <text evidence="1">Belongs to the TRAFAC class TrmE-Era-EngA-EngB-Septin-like GTPase superfamily. AIG1/Toc34/Toc159-like paraseptin GTPase family. IAN subfamily.</text>
</comment>
<evidence type="ECO:0000256" key="3">
    <source>
        <dbReference type="ARBA" id="ARBA00023134"/>
    </source>
</evidence>
<dbReference type="Pfam" id="PF04548">
    <property type="entry name" value="AIG1"/>
    <property type="match status" value="1"/>
</dbReference>
<dbReference type="Gene3D" id="3.40.50.300">
    <property type="entry name" value="P-loop containing nucleotide triphosphate hydrolases"/>
    <property type="match status" value="1"/>
</dbReference>
<proteinExistence type="inferred from homology"/>
<dbReference type="GO" id="GO:0005525">
    <property type="term" value="F:GTP binding"/>
    <property type="evidence" value="ECO:0007669"/>
    <property type="project" value="UniProtKB-KW"/>
</dbReference>
<evidence type="ECO:0000259" key="4">
    <source>
        <dbReference type="PROSITE" id="PS51720"/>
    </source>
</evidence>
<dbReference type="InterPro" id="IPR006703">
    <property type="entry name" value="G_AIG1"/>
</dbReference>
<dbReference type="Proteomes" id="UP000261580">
    <property type="component" value="Unassembled WGS sequence"/>
</dbReference>
<reference evidence="5" key="2">
    <citation type="submission" date="2025-09" db="UniProtKB">
        <authorList>
            <consortium name="Ensembl"/>
        </authorList>
    </citation>
    <scope>IDENTIFICATION</scope>
</reference>
<dbReference type="AlphaFoldDB" id="A0A3Q4MJA4"/>
<accession>A0A3Q4MJA4</accession>
<reference evidence="5" key="1">
    <citation type="submission" date="2025-08" db="UniProtKB">
        <authorList>
            <consortium name="Ensembl"/>
        </authorList>
    </citation>
    <scope>IDENTIFICATION</scope>
</reference>
<evidence type="ECO:0000256" key="1">
    <source>
        <dbReference type="ARBA" id="ARBA00008535"/>
    </source>
</evidence>
<dbReference type="STRING" id="32507.ENSNBRP00000011939"/>
<dbReference type="SUPFAM" id="SSF52540">
    <property type="entry name" value="P-loop containing nucleoside triphosphate hydrolases"/>
    <property type="match status" value="1"/>
</dbReference>
<keyword evidence="2" id="KW-0547">Nucleotide-binding</keyword>
<name>A0A3Q4MJA4_NEOBR</name>
<keyword evidence="3" id="KW-0342">GTP-binding</keyword>
<keyword evidence="6" id="KW-1185">Reference proteome</keyword>
<protein>
    <recommendedName>
        <fullName evidence="4">AIG1-type G domain-containing protein</fullName>
    </recommendedName>
</protein>
<dbReference type="OMA" id="CESEACV"/>
<evidence type="ECO:0000256" key="2">
    <source>
        <dbReference type="ARBA" id="ARBA00022741"/>
    </source>
</evidence>
<dbReference type="PANTHER" id="PTHR10903:SF188">
    <property type="entry name" value="GTPASE IMAP FAMILY MEMBER 2-LIKE-RELATED"/>
    <property type="match status" value="1"/>
</dbReference>